<feature type="signal peptide" evidence="1">
    <location>
        <begin position="1"/>
        <end position="22"/>
    </location>
</feature>
<dbReference type="PROSITE" id="PS51257">
    <property type="entry name" value="PROKAR_LIPOPROTEIN"/>
    <property type="match status" value="1"/>
</dbReference>
<evidence type="ECO:0000259" key="2">
    <source>
        <dbReference type="Pfam" id="PF03886"/>
    </source>
</evidence>
<dbReference type="AlphaFoldDB" id="A0A5C6VS46"/>
<evidence type="ECO:0000313" key="4">
    <source>
        <dbReference type="Proteomes" id="UP000321776"/>
    </source>
</evidence>
<dbReference type="InterPro" id="IPR005586">
    <property type="entry name" value="ABC_trans_aux"/>
</dbReference>
<dbReference type="SUPFAM" id="SSF159594">
    <property type="entry name" value="XCC0632-like"/>
    <property type="match status" value="1"/>
</dbReference>
<protein>
    <submittedName>
        <fullName evidence="3">Membrane integrity-associated transporter subunit PqiC</fullName>
    </submittedName>
</protein>
<feature type="chain" id="PRO_5023111214" evidence="1">
    <location>
        <begin position="23"/>
        <end position="235"/>
    </location>
</feature>
<name>A0A5C6VS46_9BURK</name>
<dbReference type="Proteomes" id="UP000321776">
    <property type="component" value="Unassembled WGS sequence"/>
</dbReference>
<sequence>MKRSMLSRGAYLCVAVMLAACASPRSNFYTLSPDSTLDSTGAPLQVPVVVGPVTVPELVDRPQLVTRMSGNEVKLNEFARWGEPLKSGVADVIAADLTRLLGSQRVSVSAQTVAGTEACRVRVDIVQFDSMPGEGVAVDALWTVRVAGRDTLLTGRSMVREPVQGADDAALVAAHSRALGTVSRDIAAAIRRAASEARIVMPMKSESSWSGAHEPSCGDNGCARQQASAMAVSCR</sequence>
<dbReference type="Gene3D" id="3.40.50.10610">
    <property type="entry name" value="ABC-type transport auxiliary lipoprotein component"/>
    <property type="match status" value="1"/>
</dbReference>
<reference evidence="3 4" key="1">
    <citation type="journal article" date="2018" name="Int. J. Syst. Evol. Microbiol.">
        <title>Paraburkholderia azotifigens sp. nov., a nitrogen-fixing bacterium isolated from paddy soil.</title>
        <authorList>
            <person name="Choi G.M."/>
            <person name="Im W.T."/>
        </authorList>
    </citation>
    <scope>NUCLEOTIDE SEQUENCE [LARGE SCALE GENOMIC DNA]</scope>
    <source>
        <strain evidence="3 4">NF 2-5-3</strain>
    </source>
</reference>
<evidence type="ECO:0000256" key="1">
    <source>
        <dbReference type="SAM" id="SignalP"/>
    </source>
</evidence>
<keyword evidence="1" id="KW-0732">Signal</keyword>
<organism evidence="3 4">
    <name type="scientific">Paraburkholderia azotifigens</name>
    <dbReference type="NCBI Taxonomy" id="2057004"/>
    <lineage>
        <taxon>Bacteria</taxon>
        <taxon>Pseudomonadati</taxon>
        <taxon>Pseudomonadota</taxon>
        <taxon>Betaproteobacteria</taxon>
        <taxon>Burkholderiales</taxon>
        <taxon>Burkholderiaceae</taxon>
        <taxon>Paraburkholderia</taxon>
    </lineage>
</organism>
<dbReference type="EMBL" id="VOQS01000001">
    <property type="protein sequence ID" value="TXC87454.1"/>
    <property type="molecule type" value="Genomic_DNA"/>
</dbReference>
<evidence type="ECO:0000313" key="3">
    <source>
        <dbReference type="EMBL" id="TXC87454.1"/>
    </source>
</evidence>
<feature type="domain" description="ABC-type transport auxiliary lipoprotein component" evidence="2">
    <location>
        <begin position="29"/>
        <end position="187"/>
    </location>
</feature>
<accession>A0A5C6VS46</accession>
<dbReference type="Pfam" id="PF03886">
    <property type="entry name" value="ABC_trans_aux"/>
    <property type="match status" value="1"/>
</dbReference>
<proteinExistence type="predicted"/>
<comment type="caution">
    <text evidence="3">The sequence shown here is derived from an EMBL/GenBank/DDBJ whole genome shotgun (WGS) entry which is preliminary data.</text>
</comment>
<gene>
    <name evidence="3" type="ORF">FRZ40_07655</name>
</gene>